<feature type="transmembrane region" description="Helical" evidence="7">
    <location>
        <begin position="289"/>
        <end position="314"/>
    </location>
</feature>
<keyword evidence="6 7" id="KW-0472">Membrane</keyword>
<dbReference type="PANTHER" id="PTHR30250">
    <property type="entry name" value="PST FAMILY PREDICTED COLANIC ACID TRANSPORTER"/>
    <property type="match status" value="1"/>
</dbReference>
<feature type="transmembrane region" description="Helical" evidence="7">
    <location>
        <begin position="326"/>
        <end position="345"/>
    </location>
</feature>
<dbReference type="AlphaFoldDB" id="A0A1N6HJ68"/>
<evidence type="ECO:0000256" key="7">
    <source>
        <dbReference type="SAM" id="Phobius"/>
    </source>
</evidence>
<dbReference type="Pfam" id="PF13440">
    <property type="entry name" value="Polysacc_synt_3"/>
    <property type="match status" value="1"/>
</dbReference>
<evidence type="ECO:0000256" key="3">
    <source>
        <dbReference type="ARBA" id="ARBA00022475"/>
    </source>
</evidence>
<feature type="transmembrane region" description="Helical" evidence="7">
    <location>
        <begin position="109"/>
        <end position="130"/>
    </location>
</feature>
<feature type="transmembrane region" description="Helical" evidence="7">
    <location>
        <begin position="78"/>
        <end position="97"/>
    </location>
</feature>
<evidence type="ECO:0000313" key="9">
    <source>
        <dbReference type="Proteomes" id="UP000184758"/>
    </source>
</evidence>
<dbReference type="STRING" id="28230.SAMN05878443_1893"/>
<feature type="transmembrane region" description="Helical" evidence="7">
    <location>
        <begin position="40"/>
        <end position="66"/>
    </location>
</feature>
<evidence type="ECO:0000256" key="4">
    <source>
        <dbReference type="ARBA" id="ARBA00022692"/>
    </source>
</evidence>
<evidence type="ECO:0000256" key="2">
    <source>
        <dbReference type="ARBA" id="ARBA00007430"/>
    </source>
</evidence>
<evidence type="ECO:0000313" key="8">
    <source>
        <dbReference type="EMBL" id="SIO19841.1"/>
    </source>
</evidence>
<feature type="transmembrane region" description="Helical" evidence="7">
    <location>
        <begin position="437"/>
        <end position="460"/>
    </location>
</feature>
<dbReference type="InterPro" id="IPR050833">
    <property type="entry name" value="Poly_Biosynth_Transport"/>
</dbReference>
<keyword evidence="4 7" id="KW-0812">Transmembrane</keyword>
<evidence type="ECO:0000256" key="6">
    <source>
        <dbReference type="ARBA" id="ARBA00023136"/>
    </source>
</evidence>
<feature type="transmembrane region" description="Helical" evidence="7">
    <location>
        <begin position="168"/>
        <end position="188"/>
    </location>
</feature>
<dbReference type="EMBL" id="FSRN01000001">
    <property type="protein sequence ID" value="SIO19841.1"/>
    <property type="molecule type" value="Genomic_DNA"/>
</dbReference>
<organism evidence="8 9">
    <name type="scientific">Carnobacterium alterfunditum</name>
    <dbReference type="NCBI Taxonomy" id="28230"/>
    <lineage>
        <taxon>Bacteria</taxon>
        <taxon>Bacillati</taxon>
        <taxon>Bacillota</taxon>
        <taxon>Bacilli</taxon>
        <taxon>Lactobacillales</taxon>
        <taxon>Carnobacteriaceae</taxon>
        <taxon>Carnobacterium</taxon>
    </lineage>
</organism>
<feature type="transmembrane region" description="Helical" evidence="7">
    <location>
        <begin position="352"/>
        <end position="373"/>
    </location>
</feature>
<evidence type="ECO:0000256" key="1">
    <source>
        <dbReference type="ARBA" id="ARBA00004651"/>
    </source>
</evidence>
<keyword evidence="5 7" id="KW-1133">Transmembrane helix</keyword>
<dbReference type="OrthoDB" id="9770347at2"/>
<dbReference type="GO" id="GO:0005886">
    <property type="term" value="C:plasma membrane"/>
    <property type="evidence" value="ECO:0007669"/>
    <property type="project" value="UniProtKB-SubCell"/>
</dbReference>
<reference evidence="9" key="1">
    <citation type="submission" date="2016-11" db="EMBL/GenBank/DDBJ databases">
        <authorList>
            <person name="Varghese N."/>
            <person name="Submissions S."/>
        </authorList>
    </citation>
    <scope>NUCLEOTIDE SEQUENCE [LARGE SCALE GENOMIC DNA]</scope>
    <source>
        <strain evidence="9">313</strain>
    </source>
</reference>
<keyword evidence="3" id="KW-1003">Cell membrane</keyword>
<dbReference type="PANTHER" id="PTHR30250:SF10">
    <property type="entry name" value="LIPOPOLYSACCHARIDE BIOSYNTHESIS PROTEIN WZXC"/>
    <property type="match status" value="1"/>
</dbReference>
<dbReference type="Proteomes" id="UP000184758">
    <property type="component" value="Unassembled WGS sequence"/>
</dbReference>
<feature type="transmembrane region" description="Helical" evidence="7">
    <location>
        <begin position="12"/>
        <end position="34"/>
    </location>
</feature>
<dbReference type="CDD" id="cd13127">
    <property type="entry name" value="MATE_tuaB_like"/>
    <property type="match status" value="1"/>
</dbReference>
<feature type="transmembrane region" description="Helical" evidence="7">
    <location>
        <begin position="379"/>
        <end position="399"/>
    </location>
</feature>
<accession>A0A1N6HJ68</accession>
<gene>
    <name evidence="8" type="ORF">SAMN05878443_1893</name>
</gene>
<keyword evidence="9" id="KW-1185">Reference proteome</keyword>
<protein>
    <submittedName>
        <fullName evidence="8">Polysaccharide transporter, PST family</fullName>
    </submittedName>
</protein>
<sequence>MAMSDFKSGIRYSAIGKYSNVIIQLLVNAVLSRILSPGDYGIVAIVQIFLAFFTLLADMGFGPAIIQNKTLKDTEISVIFQFSIYAAILLGIAFTFLGYPVSLFYDNTVYVPIFVILGISVFFYALLVVPKAILEKKKDFKSVNVVVIISGIVKGIVSIILAVMGFKYYSIIIGGIVQAIINFAYYYYKTRISPFEKFKWDPIKKIWQFSKNQFSFNFINYFSRNLDSILIGKFLDPIQLAFYNKSYQISLYPNQLLAGIITPVIQPIMSDYQEEKDVIEKVYLKITRILANIGIPVSVFCFFAAEEIILFIFGNQWGDSVLTFRILSVSIWLQMIASTTGAFYQSSNRTDLLLFSGIQSMILNALFIIYGIMNGTIESVAYMIVISFTVNFLVNNYLLMYKVFGSGFSKLVTTLKKPVVLGILQLIAFLLLPDLNFSIFITLVIQVIVFVITFLIGLLVTGQLKEMKKLIVK</sequence>
<proteinExistence type="inferred from homology"/>
<dbReference type="eggNOG" id="COG2244">
    <property type="taxonomic scope" value="Bacteria"/>
</dbReference>
<comment type="similarity">
    <text evidence="2">Belongs to the polysaccharide synthase family.</text>
</comment>
<name>A0A1N6HJ68_9LACT</name>
<evidence type="ECO:0000256" key="5">
    <source>
        <dbReference type="ARBA" id="ARBA00022989"/>
    </source>
</evidence>
<feature type="transmembrane region" description="Helical" evidence="7">
    <location>
        <begin position="142"/>
        <end position="162"/>
    </location>
</feature>
<feature type="transmembrane region" description="Helical" evidence="7">
    <location>
        <begin position="411"/>
        <end position="431"/>
    </location>
</feature>
<dbReference type="RefSeq" id="WP_034545433.1">
    <property type="nucleotide sequence ID" value="NZ_FSRN01000001.1"/>
</dbReference>
<comment type="subcellular location">
    <subcellularLocation>
        <location evidence="1">Cell membrane</location>
        <topology evidence="1">Multi-pass membrane protein</topology>
    </subcellularLocation>
</comment>